<evidence type="ECO:0000256" key="1">
    <source>
        <dbReference type="SAM" id="SignalP"/>
    </source>
</evidence>
<protein>
    <recommendedName>
        <fullName evidence="4">Bacterial OB-fold domain-containing protein</fullName>
    </recommendedName>
</protein>
<proteinExistence type="predicted"/>
<feature type="chain" id="PRO_5015726050" description="Bacterial OB-fold domain-containing protein" evidence="1">
    <location>
        <begin position="28"/>
        <end position="121"/>
    </location>
</feature>
<feature type="signal peptide" evidence="1">
    <location>
        <begin position="1"/>
        <end position="27"/>
    </location>
</feature>
<name>A0A2U3KRE4_9BACT</name>
<gene>
    <name evidence="2" type="ORF">SBA1_430015</name>
</gene>
<evidence type="ECO:0008006" key="4">
    <source>
        <dbReference type="Google" id="ProtNLM"/>
    </source>
</evidence>
<reference evidence="3" key="1">
    <citation type="submission" date="2018-02" db="EMBL/GenBank/DDBJ databases">
        <authorList>
            <person name="Hausmann B."/>
        </authorList>
    </citation>
    <scope>NUCLEOTIDE SEQUENCE [LARGE SCALE GENOMIC DNA]</scope>
    <source>
        <strain evidence="3">Peat soil MAG SbA1</strain>
    </source>
</reference>
<dbReference type="AlphaFoldDB" id="A0A2U3KRE4"/>
<evidence type="ECO:0000313" key="3">
    <source>
        <dbReference type="Proteomes" id="UP000238701"/>
    </source>
</evidence>
<dbReference type="Proteomes" id="UP000238701">
    <property type="component" value="Unassembled WGS sequence"/>
</dbReference>
<keyword evidence="1" id="KW-0732">Signal</keyword>
<accession>A0A2U3KRE4</accession>
<organism evidence="2 3">
    <name type="scientific">Candidatus Sulfotelmatobacter kueseliae</name>
    <dbReference type="NCBI Taxonomy" id="2042962"/>
    <lineage>
        <taxon>Bacteria</taxon>
        <taxon>Pseudomonadati</taxon>
        <taxon>Acidobacteriota</taxon>
        <taxon>Terriglobia</taxon>
        <taxon>Terriglobales</taxon>
        <taxon>Candidatus Korobacteraceae</taxon>
        <taxon>Candidatus Sulfotelmatobacter</taxon>
    </lineage>
</organism>
<dbReference type="EMBL" id="OMOD01000137">
    <property type="protein sequence ID" value="SPF42214.1"/>
    <property type="molecule type" value="Genomic_DNA"/>
</dbReference>
<sequence length="121" mass="12969">MSSAHVKFFFWLIPVLVLCLCPLAVQAQDSANKTTSVTGCLAKGVESGGYYIAGADGKFWELSGKVDATHVGHKVTVQGHVLHRAPAEEAKYADNEKQEANGKPVADFEVSSLKMISDSCK</sequence>
<evidence type="ECO:0000313" key="2">
    <source>
        <dbReference type="EMBL" id="SPF42214.1"/>
    </source>
</evidence>